<keyword evidence="3" id="KW-1185">Reference proteome</keyword>
<reference evidence="2" key="1">
    <citation type="submission" date="2022-11" db="EMBL/GenBank/DDBJ databases">
        <title>Dyadobacter pollutisoli sp. nov., isolated from plastic dumped soil.</title>
        <authorList>
            <person name="Kim J.M."/>
            <person name="Kim K.R."/>
            <person name="Lee J.K."/>
            <person name="Hao L."/>
            <person name="Jeon C.O."/>
        </authorList>
    </citation>
    <scope>NUCLEOTIDE SEQUENCE</scope>
    <source>
        <strain evidence="2">U1</strain>
    </source>
</reference>
<dbReference type="SUPFAM" id="SSF53474">
    <property type="entry name" value="alpha/beta-Hydrolases"/>
    <property type="match status" value="1"/>
</dbReference>
<dbReference type="RefSeq" id="WP_244818948.1">
    <property type="nucleotide sequence ID" value="NZ_CP112998.1"/>
</dbReference>
<dbReference type="Proteomes" id="UP001164653">
    <property type="component" value="Chromosome"/>
</dbReference>
<dbReference type="Pfam" id="PF07819">
    <property type="entry name" value="PGAP1"/>
    <property type="match status" value="1"/>
</dbReference>
<dbReference type="KEGG" id="dpf:ON006_08265"/>
<evidence type="ECO:0000313" key="2">
    <source>
        <dbReference type="EMBL" id="WAC13944.1"/>
    </source>
</evidence>
<dbReference type="GO" id="GO:0016788">
    <property type="term" value="F:hydrolase activity, acting on ester bonds"/>
    <property type="evidence" value="ECO:0007669"/>
    <property type="project" value="InterPro"/>
</dbReference>
<dbReference type="AlphaFoldDB" id="A0A9E8NH48"/>
<protein>
    <recommendedName>
        <fullName evidence="1">GPI inositol-deacylase PGAP1-like alpha/beta domain-containing protein</fullName>
    </recommendedName>
</protein>
<sequence length="696" mass="77859">MNKIYTSSKTTVFISLFILAINVTYSQNSATYQEKINTELSKLDLTAIKNGILLNLSMFNSAEQDQFRNLKPNQKQTFSNAENWENLYVRLSRAQLVKDQKIFPEFSLLTGTSIQNRTKNNIIPIGILDVEGTLLNEQQLKEAEQKNSIKNNSPQDYERIRFLSASVLQEEVYQAEVQFKISPDLLIANRPSSIQSIEIDFSDGKGFTNYKVVNQLIHHKFNSLGKNAIKIKLQTPKGSYLFESVVNVMQFERKKPNREFQVTTSPIAFDTVTYRNGSNHRTSAVPGANVRILLGCDGVFDKPLLLVEGTDLGEDVNLDKLEAVWTGGQQRVLEDYTAEGYDPVFLDWQNSHDFIQNNAQVLKAVINEINQTKVGNSQLIVIATSMGGLVSRWALREMENASQQHHVSHLICHDTPHQGANIPIGLTQLYWEIPIDVMENLLVLALSRTWANYYHALQAPSSRQMLMHWGGQPNLGVGNKHPDFDIFRTALTALGNGGYPATCRNIAMINGSMDASDRSLFDDFNYGDRIVLGWVPGFRRNTAFDIHTNDLSQSKQILRIAVLQIPPKFPTFLLKTINYNNSVNDDFLPGGVSYVEDRVIAFLSDKTFRFAFVPTFSAIDFQGPRTTQTEREMLNTTVVNAVMGPGRQTPFAAIYGRGDNLNTPHASPLILPWFGLGIAEGLITNTGCAAAPPPSA</sequence>
<name>A0A9E8NH48_9BACT</name>
<dbReference type="EMBL" id="CP112998">
    <property type="protein sequence ID" value="WAC13944.1"/>
    <property type="molecule type" value="Genomic_DNA"/>
</dbReference>
<gene>
    <name evidence="2" type="ORF">ON006_08265</name>
</gene>
<evidence type="ECO:0000259" key="1">
    <source>
        <dbReference type="Pfam" id="PF07819"/>
    </source>
</evidence>
<dbReference type="Gene3D" id="3.40.50.1820">
    <property type="entry name" value="alpha/beta hydrolase"/>
    <property type="match status" value="1"/>
</dbReference>
<proteinExistence type="predicted"/>
<dbReference type="InterPro" id="IPR012908">
    <property type="entry name" value="PGAP1-ab_dom-like"/>
</dbReference>
<feature type="domain" description="GPI inositol-deacylase PGAP1-like alpha/beta" evidence="1">
    <location>
        <begin position="356"/>
        <end position="424"/>
    </location>
</feature>
<dbReference type="InterPro" id="IPR029058">
    <property type="entry name" value="AB_hydrolase_fold"/>
</dbReference>
<organism evidence="2 3">
    <name type="scientific">Dyadobacter pollutisoli</name>
    <dbReference type="NCBI Taxonomy" id="2910158"/>
    <lineage>
        <taxon>Bacteria</taxon>
        <taxon>Pseudomonadati</taxon>
        <taxon>Bacteroidota</taxon>
        <taxon>Cytophagia</taxon>
        <taxon>Cytophagales</taxon>
        <taxon>Spirosomataceae</taxon>
        <taxon>Dyadobacter</taxon>
    </lineage>
</organism>
<evidence type="ECO:0000313" key="3">
    <source>
        <dbReference type="Proteomes" id="UP001164653"/>
    </source>
</evidence>
<accession>A0A9E8NH48</accession>